<organism evidence="1 2">
    <name type="scientific">Candidatus Accumulibacter phosphatis</name>
    <dbReference type="NCBI Taxonomy" id="327160"/>
    <lineage>
        <taxon>Bacteria</taxon>
        <taxon>Pseudomonadati</taxon>
        <taxon>Pseudomonadota</taxon>
        <taxon>Betaproteobacteria</taxon>
        <taxon>Candidatus Accumulibacter</taxon>
    </lineage>
</organism>
<name>A0A080LWY8_9PROT</name>
<comment type="caution">
    <text evidence="1">The sequence shown here is derived from an EMBL/GenBank/DDBJ whole genome shotgun (WGS) entry which is preliminary data.</text>
</comment>
<proteinExistence type="predicted"/>
<dbReference type="AlphaFoldDB" id="A0A080LWY8"/>
<accession>A0A080LWY8</accession>
<protein>
    <submittedName>
        <fullName evidence="1">Uncharacterized protein</fullName>
    </submittedName>
</protein>
<dbReference type="EMBL" id="JDVG02000400">
    <property type="protein sequence ID" value="KFB72350.1"/>
    <property type="molecule type" value="Genomic_DNA"/>
</dbReference>
<reference evidence="1 2" key="1">
    <citation type="submission" date="2014-02" db="EMBL/GenBank/DDBJ databases">
        <title>Expanding our view of genomic diversity in Candidatus Accumulibacter clades.</title>
        <authorList>
            <person name="Skennerton C.T."/>
            <person name="Barr J.J."/>
            <person name="Slater F.R."/>
            <person name="Bond P.L."/>
            <person name="Tyson G.W."/>
        </authorList>
    </citation>
    <scope>NUCLEOTIDE SEQUENCE [LARGE SCALE GENOMIC DNA]</scope>
    <source>
        <strain evidence="2">BA-91</strain>
    </source>
</reference>
<gene>
    <name evidence="1" type="ORF">AW09_002469</name>
</gene>
<sequence length="274" mass="29594">MNPDDILPTLLDRVAAAGGGAAYFSAQELAVWPASTLARMKEMELLVPSTPAASVVCPGCEEECAMPVEMATTAAGTLRFFVVCDRREDTAHVPVPRVQLEQWQCSPRLLADGVAKLVGLRRSLSDDDPRRLDLGVLKGTQASAHVVLHVESALSLHLAGHVLPLSDVLVWTDKGMTVERRALVRCVDNAVAGAGAKESAEKRRERLGARRKELIASGVHNFNEVLAQEEGLTTTRIKQILKTKPQKQLADAKDSVSLLGQLQRASSGEVNRQP</sequence>
<evidence type="ECO:0000313" key="1">
    <source>
        <dbReference type="EMBL" id="KFB72350.1"/>
    </source>
</evidence>
<dbReference type="Proteomes" id="UP000020077">
    <property type="component" value="Unassembled WGS sequence"/>
</dbReference>
<evidence type="ECO:0000313" key="2">
    <source>
        <dbReference type="Proteomes" id="UP000020077"/>
    </source>
</evidence>